<dbReference type="SMR" id="T2DP23"/>
<evidence type="ECO:0000256" key="1">
    <source>
        <dbReference type="ARBA" id="ARBA00007447"/>
    </source>
</evidence>
<keyword evidence="2" id="KW-0812">Transmembrane</keyword>
<comment type="similarity">
    <text evidence="1">Belongs to the peptidase A1 family.</text>
</comment>
<accession>T2DP23</accession>
<dbReference type="AlphaFoldDB" id="T2DP23"/>
<sequence length="486" mass="53665">MMNKITCPHAPCIPCYKSETQHCELNTPTHPFIVLILAMSSSFAIHFFLISIPLFSVCCLSASHAPSTKPHPFILPIKKDPATNLFYTSVGVGTPRHNFDLTIDLAGENLWYDCNTHYNSSSYRPIACGSKQCPDVGCVGCNGPFKPGCTNNTCPANTINPLAKFIFGGGLAEDFIFIVQQKVSGLLSSCIDTDGFTSFTNDESPLNGLPKNSRGIIGLSESQFVFPMHLLLAGKQLRLMGRLGTKNLPFFILTSREKGAWRLAPSGPSLNSQPLFANLFFDVFTRNPSVEGFPTKEHFTPLGAVQIDGKVVNLKPSLLAIDNKGNGGTNLSTMSPFTELQTTGYKTFIRVFIKKASDRRLKGMVTVAPWEACYGSTSGVWGGLLWIKVQVFAFDPQSPGFSLLKGMGFWRVEISPVEENVGGFFFKFFGGNRRKKFFFFVKGNPPQGFPVGPFEGEAIFWNLKKNFLNWGPPLLQFPKRENFLLK</sequence>
<feature type="domain" description="Xylanase inhibitor N-terminal" evidence="4">
    <location>
        <begin position="86"/>
        <end position="230"/>
    </location>
</feature>
<feature type="domain" description="Xylanase inhibitor C-terminal" evidence="3">
    <location>
        <begin position="300"/>
        <end position="378"/>
    </location>
</feature>
<reference evidence="5" key="1">
    <citation type="submission" date="2013-04" db="EMBL/GenBank/DDBJ databases">
        <title>Phaseolus vulgaris (BAT93) Pods Tissue cDNA Library Construction and Random Isolation of cDNA Clones for Gene Discovery.</title>
        <authorList>
            <person name="Amelia K."/>
            <person name="Bhore S.J."/>
            <person name="Shah F.H."/>
        </authorList>
    </citation>
    <scope>NUCLEOTIDE SEQUENCE</scope>
    <source>
        <tissue evidence="5">Pod</tissue>
    </source>
</reference>
<keyword evidence="2" id="KW-0472">Membrane</keyword>
<dbReference type="InterPro" id="IPR032799">
    <property type="entry name" value="TAXi_C"/>
</dbReference>
<evidence type="ECO:0000313" key="5">
    <source>
        <dbReference type="EMBL" id="AGV54695.1"/>
    </source>
</evidence>
<dbReference type="GO" id="GO:0006508">
    <property type="term" value="P:proteolysis"/>
    <property type="evidence" value="ECO:0007669"/>
    <property type="project" value="InterPro"/>
</dbReference>
<dbReference type="EMBL" id="KF033708">
    <property type="protein sequence ID" value="AGV54695.1"/>
    <property type="molecule type" value="mRNA"/>
</dbReference>
<dbReference type="InterPro" id="IPR021109">
    <property type="entry name" value="Peptidase_aspartic_dom_sf"/>
</dbReference>
<evidence type="ECO:0000259" key="3">
    <source>
        <dbReference type="Pfam" id="PF14541"/>
    </source>
</evidence>
<dbReference type="PANTHER" id="PTHR47965:SF44">
    <property type="entry name" value="7S GLOBULIN 2 SMALL SUBUNIT, PUTATIVE-RELATED"/>
    <property type="match status" value="1"/>
</dbReference>
<protein>
    <submittedName>
        <fullName evidence="5">Basic 7S globulin</fullName>
    </submittedName>
</protein>
<organism evidence="5">
    <name type="scientific">Phaseolus vulgaris</name>
    <name type="common">Kidney bean</name>
    <name type="synonym">French bean</name>
    <dbReference type="NCBI Taxonomy" id="3885"/>
    <lineage>
        <taxon>Eukaryota</taxon>
        <taxon>Viridiplantae</taxon>
        <taxon>Streptophyta</taxon>
        <taxon>Embryophyta</taxon>
        <taxon>Tracheophyta</taxon>
        <taxon>Spermatophyta</taxon>
        <taxon>Magnoliopsida</taxon>
        <taxon>eudicotyledons</taxon>
        <taxon>Gunneridae</taxon>
        <taxon>Pentapetalae</taxon>
        <taxon>rosids</taxon>
        <taxon>fabids</taxon>
        <taxon>Fabales</taxon>
        <taxon>Fabaceae</taxon>
        <taxon>Papilionoideae</taxon>
        <taxon>50 kb inversion clade</taxon>
        <taxon>NPAAA clade</taxon>
        <taxon>indigoferoid/millettioid clade</taxon>
        <taxon>Phaseoleae</taxon>
        <taxon>Phaseolus</taxon>
    </lineage>
</organism>
<evidence type="ECO:0000256" key="2">
    <source>
        <dbReference type="SAM" id="Phobius"/>
    </source>
</evidence>
<name>T2DP23_PHAVU</name>
<feature type="transmembrane region" description="Helical" evidence="2">
    <location>
        <begin position="32"/>
        <end position="55"/>
    </location>
</feature>
<dbReference type="SUPFAM" id="SSF50630">
    <property type="entry name" value="Acid proteases"/>
    <property type="match status" value="1"/>
</dbReference>
<dbReference type="Pfam" id="PF14543">
    <property type="entry name" value="TAXi_N"/>
    <property type="match status" value="1"/>
</dbReference>
<dbReference type="Gene3D" id="2.40.70.10">
    <property type="entry name" value="Acid Proteases"/>
    <property type="match status" value="2"/>
</dbReference>
<keyword evidence="2" id="KW-1133">Transmembrane helix</keyword>
<dbReference type="GO" id="GO:0004190">
    <property type="term" value="F:aspartic-type endopeptidase activity"/>
    <property type="evidence" value="ECO:0007669"/>
    <property type="project" value="InterPro"/>
</dbReference>
<dbReference type="PANTHER" id="PTHR47965">
    <property type="entry name" value="ASPARTYL PROTEASE-RELATED"/>
    <property type="match status" value="1"/>
</dbReference>
<dbReference type="InterPro" id="IPR001461">
    <property type="entry name" value="Aspartic_peptidase_A1"/>
</dbReference>
<dbReference type="Pfam" id="PF14541">
    <property type="entry name" value="TAXi_C"/>
    <property type="match status" value="1"/>
</dbReference>
<evidence type="ECO:0000259" key="4">
    <source>
        <dbReference type="Pfam" id="PF14543"/>
    </source>
</evidence>
<proteinExistence type="evidence at transcript level"/>
<dbReference type="InterPro" id="IPR032861">
    <property type="entry name" value="TAXi_N"/>
</dbReference>